<dbReference type="AlphaFoldDB" id="A0A0N4XVM9"/>
<accession>A0A0N4XVM9</accession>
<feature type="chain" id="PRO_5043124851" evidence="2">
    <location>
        <begin position="22"/>
        <end position="143"/>
    </location>
</feature>
<dbReference type="Proteomes" id="UP000271162">
    <property type="component" value="Unassembled WGS sequence"/>
</dbReference>
<sequence length="143" mass="15816">MNISFVFFLVISLATFTAVSSRREKIEKFPLTASGDLCARACPRIAGWDSCTKERKLLQIELLCAVALLSVEAQRREKVERVPISFRGDVCDKICSKRDGWERCEKETKRNEFVVTCTDTRGGKGDGRGPGGGRGGPFGHGHH</sequence>
<name>A0A0N4XVM9_NIPBR</name>
<feature type="compositionally biased region" description="Gly residues" evidence="1">
    <location>
        <begin position="128"/>
        <end position="143"/>
    </location>
</feature>
<feature type="region of interest" description="Disordered" evidence="1">
    <location>
        <begin position="121"/>
        <end position="143"/>
    </location>
</feature>
<evidence type="ECO:0000313" key="3">
    <source>
        <dbReference type="EMBL" id="VDL70457.1"/>
    </source>
</evidence>
<protein>
    <submittedName>
        <fullName evidence="5">IlGF domain-containing protein</fullName>
    </submittedName>
</protein>
<evidence type="ECO:0000313" key="5">
    <source>
        <dbReference type="WBParaSite" id="NBR_0000686701-mRNA-1"/>
    </source>
</evidence>
<feature type="signal peptide" evidence="2">
    <location>
        <begin position="1"/>
        <end position="21"/>
    </location>
</feature>
<organism evidence="5">
    <name type="scientific">Nippostrongylus brasiliensis</name>
    <name type="common">Rat hookworm</name>
    <dbReference type="NCBI Taxonomy" id="27835"/>
    <lineage>
        <taxon>Eukaryota</taxon>
        <taxon>Metazoa</taxon>
        <taxon>Ecdysozoa</taxon>
        <taxon>Nematoda</taxon>
        <taxon>Chromadorea</taxon>
        <taxon>Rhabditida</taxon>
        <taxon>Rhabditina</taxon>
        <taxon>Rhabditomorpha</taxon>
        <taxon>Strongyloidea</taxon>
        <taxon>Heligmosomidae</taxon>
        <taxon>Nippostrongylus</taxon>
    </lineage>
</organism>
<reference evidence="5" key="1">
    <citation type="submission" date="2017-02" db="UniProtKB">
        <authorList>
            <consortium name="WormBaseParasite"/>
        </authorList>
    </citation>
    <scope>IDENTIFICATION</scope>
</reference>
<reference evidence="3 4" key="2">
    <citation type="submission" date="2018-11" db="EMBL/GenBank/DDBJ databases">
        <authorList>
            <consortium name="Pathogen Informatics"/>
        </authorList>
    </citation>
    <scope>NUCLEOTIDE SEQUENCE [LARGE SCALE GENOMIC DNA]</scope>
</reference>
<dbReference type="EMBL" id="UYSL01019836">
    <property type="protein sequence ID" value="VDL70457.1"/>
    <property type="molecule type" value="Genomic_DNA"/>
</dbReference>
<evidence type="ECO:0000313" key="4">
    <source>
        <dbReference type="Proteomes" id="UP000271162"/>
    </source>
</evidence>
<gene>
    <name evidence="3" type="ORF">NBR_LOCUS6868</name>
</gene>
<evidence type="ECO:0000256" key="1">
    <source>
        <dbReference type="SAM" id="MobiDB-lite"/>
    </source>
</evidence>
<dbReference type="WBParaSite" id="NBR_0000686701-mRNA-1">
    <property type="protein sequence ID" value="NBR_0000686701-mRNA-1"/>
    <property type="gene ID" value="NBR_0000686701"/>
</dbReference>
<proteinExistence type="predicted"/>
<keyword evidence="2" id="KW-0732">Signal</keyword>
<evidence type="ECO:0000256" key="2">
    <source>
        <dbReference type="SAM" id="SignalP"/>
    </source>
</evidence>
<keyword evidence="4" id="KW-1185">Reference proteome</keyword>
<dbReference type="OrthoDB" id="5858595at2759"/>